<dbReference type="GO" id="GO:0005886">
    <property type="term" value="C:plasma membrane"/>
    <property type="evidence" value="ECO:0007669"/>
    <property type="project" value="UniProtKB-SubCell"/>
</dbReference>
<evidence type="ECO:0000313" key="9">
    <source>
        <dbReference type="EMBL" id="WMC90467.1"/>
    </source>
</evidence>
<dbReference type="PANTHER" id="PTHR10464">
    <property type="entry name" value="UREA TRANSPORTER"/>
    <property type="match status" value="1"/>
</dbReference>
<dbReference type="PANTHER" id="PTHR10464:SF4">
    <property type="entry name" value="UREA TRANSPORTER"/>
    <property type="match status" value="1"/>
</dbReference>
<feature type="transmembrane region" description="Helical" evidence="8">
    <location>
        <begin position="106"/>
        <end position="130"/>
    </location>
</feature>
<reference evidence="9" key="1">
    <citation type="submission" date="2023-03" db="EMBL/GenBank/DDBJ databases">
        <title>Borrelidin-producing and root-colonizing Streptomyces rochei is a potent biopesticide for soil-borne oomycete-caused plant diseases.</title>
        <authorList>
            <person name="Zhou D."/>
            <person name="Wang X."/>
            <person name="Navarro-Munoz J.C."/>
            <person name="Li W."/>
            <person name="Li J."/>
            <person name="Jiu M."/>
            <person name="Deng S."/>
            <person name="Ye Y."/>
            <person name="Daly P."/>
            <person name="Wei L."/>
        </authorList>
    </citation>
    <scope>NUCLEOTIDE SEQUENCE</scope>
    <source>
        <strain evidence="9">JK1</strain>
    </source>
</reference>
<feature type="transmembrane region" description="Helical" evidence="8">
    <location>
        <begin position="296"/>
        <end position="315"/>
    </location>
</feature>
<feature type="compositionally biased region" description="Basic residues" evidence="7">
    <location>
        <begin position="358"/>
        <end position="369"/>
    </location>
</feature>
<evidence type="ECO:0000256" key="4">
    <source>
        <dbReference type="ARBA" id="ARBA00022692"/>
    </source>
</evidence>
<keyword evidence="3" id="KW-1003">Cell membrane</keyword>
<evidence type="ECO:0000256" key="6">
    <source>
        <dbReference type="ARBA" id="ARBA00023136"/>
    </source>
</evidence>
<dbReference type="RefSeq" id="WP_306693510.1">
    <property type="nucleotide sequence ID" value="NZ_CP121271.1"/>
</dbReference>
<dbReference type="AlphaFoldDB" id="A0AAX3ZVY0"/>
<dbReference type="Pfam" id="PF03253">
    <property type="entry name" value="UT"/>
    <property type="match status" value="1"/>
</dbReference>
<organism evidence="9 10">
    <name type="scientific">Streptomyces rochei</name>
    <name type="common">Streptomyces parvullus</name>
    <dbReference type="NCBI Taxonomy" id="1928"/>
    <lineage>
        <taxon>Bacteria</taxon>
        <taxon>Bacillati</taxon>
        <taxon>Actinomycetota</taxon>
        <taxon>Actinomycetes</taxon>
        <taxon>Kitasatosporales</taxon>
        <taxon>Streptomycetaceae</taxon>
        <taxon>Streptomyces</taxon>
        <taxon>Streptomyces rochei group</taxon>
    </lineage>
</organism>
<sequence>MRWSARARWWERSAHEPGFCTQLLRGLGQVAFQVRARTGAAFAAALCVADWRLAAYAVGGAALGTWTARALGGPRDRRDAGLEGFNSALLSLCFAVFLGRDRPTTALLAAAGCIVVSIGTAAAVRLLSVWELPPLTLPYCLLAVAVTVAAPAFRRIWPFRNSLAALPGSASGRTTLHLDELTLAFFHNVSQLFFLERWHVGALLLVGVFLASRTAGLIACAGSMTGIVTAWALGAPAERIVNGTMGYNAVLVALALCGVFLPAAPVTLFYALLGAATATVLTPAVAALLSPSGGHAFTWPFVLTTLGFLAAARSFPRLSATDRERAAGPAVGARGRDGSRPCLRSVPAGRRPVGHVSGARRMRSRSRAR</sequence>
<dbReference type="Proteomes" id="UP001231701">
    <property type="component" value="Chromosome"/>
</dbReference>
<feature type="region of interest" description="Disordered" evidence="7">
    <location>
        <begin position="326"/>
        <end position="369"/>
    </location>
</feature>
<evidence type="ECO:0000256" key="5">
    <source>
        <dbReference type="ARBA" id="ARBA00022989"/>
    </source>
</evidence>
<feature type="transmembrane region" description="Helical" evidence="8">
    <location>
        <begin position="245"/>
        <end position="261"/>
    </location>
</feature>
<name>A0AAX3ZVY0_STRRO</name>
<comment type="subcellular location">
    <subcellularLocation>
        <location evidence="1">Cell membrane</location>
        <topology evidence="1">Multi-pass membrane protein</topology>
    </subcellularLocation>
</comment>
<dbReference type="InterPro" id="IPR029020">
    <property type="entry name" value="Ammonium/urea_transptr"/>
</dbReference>
<keyword evidence="5 8" id="KW-1133">Transmembrane helix</keyword>
<dbReference type="EMBL" id="CP121271">
    <property type="protein sequence ID" value="WMC90467.1"/>
    <property type="molecule type" value="Genomic_DNA"/>
</dbReference>
<accession>A0AAX3ZVY0</accession>
<evidence type="ECO:0000256" key="1">
    <source>
        <dbReference type="ARBA" id="ARBA00004651"/>
    </source>
</evidence>
<keyword evidence="6 8" id="KW-0472">Membrane</keyword>
<feature type="transmembrane region" description="Helical" evidence="8">
    <location>
        <begin position="268"/>
        <end position="290"/>
    </location>
</feature>
<proteinExistence type="inferred from homology"/>
<dbReference type="GO" id="GO:0015204">
    <property type="term" value="F:urea transmembrane transporter activity"/>
    <property type="evidence" value="ECO:0007669"/>
    <property type="project" value="InterPro"/>
</dbReference>
<dbReference type="GeneID" id="90947302"/>
<feature type="transmembrane region" description="Helical" evidence="8">
    <location>
        <begin position="136"/>
        <end position="153"/>
    </location>
</feature>
<evidence type="ECO:0000256" key="2">
    <source>
        <dbReference type="ARBA" id="ARBA00005914"/>
    </source>
</evidence>
<evidence type="ECO:0000256" key="8">
    <source>
        <dbReference type="SAM" id="Phobius"/>
    </source>
</evidence>
<evidence type="ECO:0000256" key="3">
    <source>
        <dbReference type="ARBA" id="ARBA00022475"/>
    </source>
</evidence>
<comment type="similarity">
    <text evidence="2">Belongs to the urea transporter family.</text>
</comment>
<dbReference type="InterPro" id="IPR004937">
    <property type="entry name" value="Urea_transporter"/>
</dbReference>
<evidence type="ECO:0000256" key="7">
    <source>
        <dbReference type="SAM" id="MobiDB-lite"/>
    </source>
</evidence>
<gene>
    <name evidence="9" type="ORF">P7W03_34720</name>
</gene>
<keyword evidence="4 8" id="KW-0812">Transmembrane</keyword>
<feature type="transmembrane region" description="Helical" evidence="8">
    <location>
        <begin position="200"/>
        <end position="233"/>
    </location>
</feature>
<evidence type="ECO:0000313" key="10">
    <source>
        <dbReference type="Proteomes" id="UP001231701"/>
    </source>
</evidence>
<protein>
    <submittedName>
        <fullName evidence="9">Urea transporter</fullName>
    </submittedName>
</protein>
<dbReference type="Gene3D" id="1.10.3430.10">
    <property type="entry name" value="Ammonium transporter AmtB like domains"/>
    <property type="match status" value="1"/>
</dbReference>